<accession>A0A7G9RDS6</accession>
<dbReference type="RefSeq" id="WP_187579595.1">
    <property type="nucleotide sequence ID" value="NZ_CP060713.1"/>
</dbReference>
<reference evidence="2 3" key="1">
    <citation type="submission" date="2020-08" db="EMBL/GenBank/DDBJ databases">
        <title>Genome sequence of Nocardioides mesophilus KACC 16243T.</title>
        <authorList>
            <person name="Hyun D.-W."/>
            <person name="Bae J.-W."/>
        </authorList>
    </citation>
    <scope>NUCLEOTIDE SEQUENCE [LARGE SCALE GENOMIC DNA]</scope>
    <source>
        <strain evidence="2 3">KACC 16243</strain>
    </source>
</reference>
<dbReference type="AlphaFoldDB" id="A0A7G9RDS6"/>
<keyword evidence="1" id="KW-0812">Transmembrane</keyword>
<organism evidence="2 3">
    <name type="scientific">Nocardioides mesophilus</name>
    <dbReference type="NCBI Taxonomy" id="433659"/>
    <lineage>
        <taxon>Bacteria</taxon>
        <taxon>Bacillati</taxon>
        <taxon>Actinomycetota</taxon>
        <taxon>Actinomycetes</taxon>
        <taxon>Propionibacteriales</taxon>
        <taxon>Nocardioidaceae</taxon>
        <taxon>Nocardioides</taxon>
    </lineage>
</organism>
<dbReference type="KEGG" id="nmes:H9L09_04885"/>
<keyword evidence="1" id="KW-0472">Membrane</keyword>
<evidence type="ECO:0000313" key="3">
    <source>
        <dbReference type="Proteomes" id="UP000515947"/>
    </source>
</evidence>
<sequence>MAEATRSTPEAILAAHRRAVAENRRLVAQVLRSLGGVLVAVAGTVLALMVLAYWVSGASFYTRDWPGRYWFVVLPLLVAALGLRLTADKVEKVRSLS</sequence>
<evidence type="ECO:0000313" key="2">
    <source>
        <dbReference type="EMBL" id="QNN53751.1"/>
    </source>
</evidence>
<feature type="transmembrane region" description="Helical" evidence="1">
    <location>
        <begin position="34"/>
        <end position="55"/>
    </location>
</feature>
<dbReference type="EMBL" id="CP060713">
    <property type="protein sequence ID" value="QNN53751.1"/>
    <property type="molecule type" value="Genomic_DNA"/>
</dbReference>
<evidence type="ECO:0000256" key="1">
    <source>
        <dbReference type="SAM" id="Phobius"/>
    </source>
</evidence>
<feature type="transmembrane region" description="Helical" evidence="1">
    <location>
        <begin position="67"/>
        <end position="87"/>
    </location>
</feature>
<dbReference type="Proteomes" id="UP000515947">
    <property type="component" value="Chromosome"/>
</dbReference>
<protein>
    <submittedName>
        <fullName evidence="2">Uncharacterized protein</fullName>
    </submittedName>
</protein>
<name>A0A7G9RDS6_9ACTN</name>
<keyword evidence="1" id="KW-1133">Transmembrane helix</keyword>
<gene>
    <name evidence="2" type="ORF">H9L09_04885</name>
</gene>
<proteinExistence type="predicted"/>
<keyword evidence="3" id="KW-1185">Reference proteome</keyword>